<proteinExistence type="inferred from homology"/>
<dbReference type="InterPro" id="IPR015424">
    <property type="entry name" value="PyrdxlP-dep_Trfase"/>
</dbReference>
<feature type="domain" description="Aminotransferase class V" evidence="12">
    <location>
        <begin position="44"/>
        <end position="314"/>
    </location>
</feature>
<evidence type="ECO:0000313" key="14">
    <source>
        <dbReference type="Proteomes" id="UP000440694"/>
    </source>
</evidence>
<keyword evidence="14" id="KW-1185">Reference proteome</keyword>
<evidence type="ECO:0000256" key="7">
    <source>
        <dbReference type="ARBA" id="ARBA00067024"/>
    </source>
</evidence>
<protein>
    <recommendedName>
        <fullName evidence="8">Serine--glyoxylate aminotransferase</fullName>
        <ecNumber evidence="7">2.6.1.45</ecNumber>
    </recommendedName>
</protein>
<dbReference type="Gene3D" id="3.90.1150.10">
    <property type="entry name" value="Aspartate Aminotransferase, domain 1"/>
    <property type="match status" value="1"/>
</dbReference>
<dbReference type="SUPFAM" id="SSF53383">
    <property type="entry name" value="PLP-dependent transferases"/>
    <property type="match status" value="1"/>
</dbReference>
<comment type="pathway">
    <text evidence="6">One-carbon metabolism; formaldehyde assimilation via serine pathway.</text>
</comment>
<evidence type="ECO:0000256" key="8">
    <source>
        <dbReference type="ARBA" id="ARBA00070386"/>
    </source>
</evidence>
<dbReference type="PANTHER" id="PTHR21152">
    <property type="entry name" value="AMINOTRANSFERASE CLASS V"/>
    <property type="match status" value="1"/>
</dbReference>
<organism evidence="13 14">
    <name type="scientific">Hyphomicrobium album</name>
    <dbReference type="NCBI Taxonomy" id="2665159"/>
    <lineage>
        <taxon>Bacteria</taxon>
        <taxon>Pseudomonadati</taxon>
        <taxon>Pseudomonadota</taxon>
        <taxon>Alphaproteobacteria</taxon>
        <taxon>Hyphomicrobiales</taxon>
        <taxon>Hyphomicrobiaceae</taxon>
        <taxon>Hyphomicrobium</taxon>
    </lineage>
</organism>
<keyword evidence="4 13" id="KW-0808">Transferase</keyword>
<feature type="modified residue" description="N6-(pyridoxal phosphate)lysine" evidence="11">
    <location>
        <position position="196"/>
    </location>
</feature>
<comment type="catalytic activity">
    <reaction evidence="9">
        <text>glyoxylate + L-serine = 3-hydroxypyruvate + glycine</text>
        <dbReference type="Rhea" id="RHEA:19125"/>
        <dbReference type="ChEBI" id="CHEBI:17180"/>
        <dbReference type="ChEBI" id="CHEBI:33384"/>
        <dbReference type="ChEBI" id="CHEBI:36655"/>
        <dbReference type="ChEBI" id="CHEBI:57305"/>
        <dbReference type="EC" id="2.6.1.45"/>
    </reaction>
</comment>
<accession>A0A6I3KL69</accession>
<dbReference type="EMBL" id="WMBQ01000002">
    <property type="protein sequence ID" value="MTD95118.1"/>
    <property type="molecule type" value="Genomic_DNA"/>
</dbReference>
<dbReference type="GO" id="GO:0004760">
    <property type="term" value="F:L-serine-pyruvate transaminase activity"/>
    <property type="evidence" value="ECO:0007669"/>
    <property type="project" value="TreeGrafter"/>
</dbReference>
<name>A0A6I3KL69_9HYPH</name>
<dbReference type="Pfam" id="PF00266">
    <property type="entry name" value="Aminotran_5"/>
    <property type="match status" value="1"/>
</dbReference>
<comment type="similarity">
    <text evidence="2">Belongs to the class-V pyridoxal-phosphate-dependent aminotransferase family.</text>
</comment>
<dbReference type="Proteomes" id="UP000440694">
    <property type="component" value="Unassembled WGS sequence"/>
</dbReference>
<dbReference type="FunFam" id="3.90.1150.10:FF:000031">
    <property type="entry name" value="Serine--glyoxylate aminotransferase"/>
    <property type="match status" value="1"/>
</dbReference>
<evidence type="ECO:0000256" key="4">
    <source>
        <dbReference type="ARBA" id="ARBA00022679"/>
    </source>
</evidence>
<dbReference type="PIRSF" id="PIRSF000524">
    <property type="entry name" value="SPT"/>
    <property type="match status" value="1"/>
</dbReference>
<dbReference type="EC" id="2.6.1.45" evidence="7"/>
<keyword evidence="5 11" id="KW-0663">Pyridoxal phosphate</keyword>
<evidence type="ECO:0000256" key="3">
    <source>
        <dbReference type="ARBA" id="ARBA00022576"/>
    </source>
</evidence>
<feature type="binding site" evidence="10">
    <location>
        <position position="341"/>
    </location>
    <ligand>
        <name>substrate</name>
    </ligand>
</feature>
<comment type="caution">
    <text evidence="13">The sequence shown here is derived from an EMBL/GenBank/DDBJ whole genome shotgun (WGS) entry which is preliminary data.</text>
</comment>
<dbReference type="InterPro" id="IPR015422">
    <property type="entry name" value="PyrdxlP-dep_Trfase_small"/>
</dbReference>
<dbReference type="GO" id="GO:0019265">
    <property type="term" value="P:glycine biosynthetic process, by transamination of glyoxylate"/>
    <property type="evidence" value="ECO:0007669"/>
    <property type="project" value="TreeGrafter"/>
</dbReference>
<dbReference type="AlphaFoldDB" id="A0A6I3KL69"/>
<evidence type="ECO:0000256" key="10">
    <source>
        <dbReference type="PIRSR" id="PIRSR000524-1"/>
    </source>
</evidence>
<dbReference type="GO" id="GO:0050281">
    <property type="term" value="F:L-serine-glyoxylate transaminase activity"/>
    <property type="evidence" value="ECO:0007669"/>
    <property type="project" value="UniProtKB-EC"/>
</dbReference>
<dbReference type="FunFam" id="3.40.640.10:FF:000054">
    <property type="entry name" value="Serine--glyoxylate aminotransferase"/>
    <property type="match status" value="1"/>
</dbReference>
<evidence type="ECO:0000256" key="5">
    <source>
        <dbReference type="ARBA" id="ARBA00022898"/>
    </source>
</evidence>
<dbReference type="PANTHER" id="PTHR21152:SF24">
    <property type="entry name" value="ALANINE--GLYOXYLATE AMINOTRANSFERASE 1"/>
    <property type="match status" value="1"/>
</dbReference>
<comment type="cofactor">
    <cofactor evidence="1 11">
        <name>pyridoxal 5'-phosphate</name>
        <dbReference type="ChEBI" id="CHEBI:597326"/>
    </cofactor>
</comment>
<evidence type="ECO:0000256" key="11">
    <source>
        <dbReference type="PIRSR" id="PIRSR000524-50"/>
    </source>
</evidence>
<evidence type="ECO:0000259" key="12">
    <source>
        <dbReference type="Pfam" id="PF00266"/>
    </source>
</evidence>
<keyword evidence="3 13" id="KW-0032">Aminotransferase</keyword>
<reference evidence="13 14" key="1">
    <citation type="submission" date="2019-11" db="EMBL/GenBank/DDBJ databases">
        <title>Identification of a novel strain.</title>
        <authorList>
            <person name="Xu Q."/>
            <person name="Wang G."/>
        </authorList>
    </citation>
    <scope>NUCLEOTIDE SEQUENCE [LARGE SCALE GENOMIC DNA]</scope>
    <source>
        <strain evidence="14">xq</strain>
    </source>
</reference>
<dbReference type="Gene3D" id="3.40.640.10">
    <property type="entry name" value="Type I PLP-dependent aspartate aminotransferase-like (Major domain)"/>
    <property type="match status" value="1"/>
</dbReference>
<dbReference type="RefSeq" id="WP_154739694.1">
    <property type="nucleotide sequence ID" value="NZ_WMBQ01000002.1"/>
</dbReference>
<gene>
    <name evidence="13" type="ORF">GIW81_12325</name>
</gene>
<evidence type="ECO:0000256" key="1">
    <source>
        <dbReference type="ARBA" id="ARBA00001933"/>
    </source>
</evidence>
<evidence type="ECO:0000313" key="13">
    <source>
        <dbReference type="EMBL" id="MTD95118.1"/>
    </source>
</evidence>
<evidence type="ECO:0000256" key="9">
    <source>
        <dbReference type="ARBA" id="ARBA00093187"/>
    </source>
</evidence>
<sequence length="404" mass="43897">MLVTTHLFIPGPTKIPEAVRSAMDIRMEDMRSPEFPKFTLPLFEDVKKAFKLTNGRVFLFPSSGTGAWESAISNTLNRGDKVLMSRFGQFSLLWVDMAQRLGLNVQVLDEEWGTGVPVEKYAEILTADKNHEIKAVFATHNETATGVTSDIAGLRKALNDAKHPALLFVDGVSSVGCIDFRMEEWGVDCCVSGSQKGFMLPTGLGILAVSNKALEAAKTSKMERCYFSFEDMIKNNDNGYFPYTPATQLLRGLRASLDLLLGEGLDNVFARHHRLAEGVRKAVGAWGLKLCAKDPKWHSDTVSAILVPEGVDSAQVVKTAFYRYNLSFGVGLNKVAGKVFRIGHLGALDEVMIGGALFGAEMAMRDCGIDVVPGSGSGAAAEYFRSTTKASATSRAEPKLRLAS</sequence>
<evidence type="ECO:0000256" key="6">
    <source>
        <dbReference type="ARBA" id="ARBA00060690"/>
    </source>
</evidence>
<dbReference type="InterPro" id="IPR024169">
    <property type="entry name" value="SP_NH2Trfase/AEP_transaminase"/>
</dbReference>
<dbReference type="InterPro" id="IPR000192">
    <property type="entry name" value="Aminotrans_V_dom"/>
</dbReference>
<dbReference type="GO" id="GO:0008453">
    <property type="term" value="F:alanine-glyoxylate transaminase activity"/>
    <property type="evidence" value="ECO:0007669"/>
    <property type="project" value="TreeGrafter"/>
</dbReference>
<dbReference type="CDD" id="cd06451">
    <property type="entry name" value="AGAT_like"/>
    <property type="match status" value="1"/>
</dbReference>
<dbReference type="InterPro" id="IPR015421">
    <property type="entry name" value="PyrdxlP-dep_Trfase_major"/>
</dbReference>
<evidence type="ECO:0000256" key="2">
    <source>
        <dbReference type="ARBA" id="ARBA00009236"/>
    </source>
</evidence>